<gene>
    <name evidence="1" type="ORF">FJM65_13150</name>
</gene>
<reference evidence="1 2" key="1">
    <citation type="submission" date="2019-06" db="EMBL/GenBank/DDBJ databases">
        <title>A novel bacterium of genus Pontibacter, isolated from marine sediment.</title>
        <authorList>
            <person name="Huang H."/>
            <person name="Mo K."/>
            <person name="Hu Y."/>
        </authorList>
    </citation>
    <scope>NUCLEOTIDE SEQUENCE [LARGE SCALE GENOMIC DNA]</scope>
    <source>
        <strain evidence="1 2">HB172049</strain>
    </source>
</reference>
<sequence>MKADKPIDEAIFRAHGATENELQPQDELYAMKTPQKHTPGNNLHGGAPLNESHINLMQSWQNLRGLDSKLANTKYTDLSEHHKPGKGQRRA</sequence>
<comment type="caution">
    <text evidence="1">The sequence shown here is derived from an EMBL/GenBank/DDBJ whole genome shotgun (WGS) entry which is preliminary data.</text>
</comment>
<name>A0A501W5W1_9BACT</name>
<dbReference type="AlphaFoldDB" id="A0A501W5W1"/>
<protein>
    <submittedName>
        <fullName evidence="1">Uncharacterized protein</fullName>
    </submittedName>
</protein>
<proteinExistence type="predicted"/>
<organism evidence="1 2">
    <name type="scientific">Pontibacter mangrovi</name>
    <dbReference type="NCBI Taxonomy" id="2589816"/>
    <lineage>
        <taxon>Bacteria</taxon>
        <taxon>Pseudomonadati</taxon>
        <taxon>Bacteroidota</taxon>
        <taxon>Cytophagia</taxon>
        <taxon>Cytophagales</taxon>
        <taxon>Hymenobacteraceae</taxon>
        <taxon>Pontibacter</taxon>
    </lineage>
</organism>
<dbReference type="RefSeq" id="WP_140621993.1">
    <property type="nucleotide sequence ID" value="NZ_VFRQ01000006.1"/>
</dbReference>
<evidence type="ECO:0000313" key="2">
    <source>
        <dbReference type="Proteomes" id="UP000316727"/>
    </source>
</evidence>
<keyword evidence="2" id="KW-1185">Reference proteome</keyword>
<dbReference type="EMBL" id="VFRQ01000006">
    <property type="protein sequence ID" value="TPE43690.1"/>
    <property type="molecule type" value="Genomic_DNA"/>
</dbReference>
<accession>A0A501W5W1</accession>
<evidence type="ECO:0000313" key="1">
    <source>
        <dbReference type="EMBL" id="TPE43690.1"/>
    </source>
</evidence>
<dbReference type="OrthoDB" id="853677at2"/>
<dbReference type="Proteomes" id="UP000316727">
    <property type="component" value="Unassembled WGS sequence"/>
</dbReference>